<dbReference type="PROSITE" id="PS00374">
    <property type="entry name" value="MGMT"/>
    <property type="match status" value="1"/>
</dbReference>
<dbReference type="PANTHER" id="PTHR10815">
    <property type="entry name" value="METHYLATED-DNA--PROTEIN-CYSTEINE METHYLTRANSFERASE"/>
    <property type="match status" value="1"/>
</dbReference>
<dbReference type="InterPro" id="IPR036217">
    <property type="entry name" value="MethylDNA_cys_MeTrfase_DNAb"/>
</dbReference>
<dbReference type="Proteomes" id="UP001198163">
    <property type="component" value="Unassembled WGS sequence"/>
</dbReference>
<dbReference type="EC" id="2.1.1.63" evidence="9"/>
<evidence type="ECO:0000256" key="4">
    <source>
        <dbReference type="ARBA" id="ARBA00022603"/>
    </source>
</evidence>
<evidence type="ECO:0000256" key="9">
    <source>
        <dbReference type="HAMAP-Rule" id="MF_00772"/>
    </source>
</evidence>
<comment type="subcellular location">
    <subcellularLocation>
        <location evidence="9">Cytoplasm</location>
    </subcellularLocation>
</comment>
<dbReference type="GO" id="GO:0006307">
    <property type="term" value="P:DNA alkylation repair"/>
    <property type="evidence" value="ECO:0007669"/>
    <property type="project" value="UniProtKB-UniRule"/>
</dbReference>
<keyword evidence="3 9" id="KW-0963">Cytoplasm</keyword>
<dbReference type="FunFam" id="1.10.10.10:FF:000214">
    <property type="entry name" value="Methylated-DNA--protein-cysteine methyltransferase"/>
    <property type="match status" value="1"/>
</dbReference>
<evidence type="ECO:0000256" key="3">
    <source>
        <dbReference type="ARBA" id="ARBA00022490"/>
    </source>
</evidence>
<evidence type="ECO:0000313" key="11">
    <source>
        <dbReference type="EMBL" id="MCD1653629.1"/>
    </source>
</evidence>
<keyword evidence="6 9" id="KW-0227">DNA damage</keyword>
<keyword evidence="5 9" id="KW-0808">Transferase</keyword>
<organism evidence="11 12">
    <name type="scientific">Teretinema zuelzerae</name>
    <dbReference type="NCBI Taxonomy" id="156"/>
    <lineage>
        <taxon>Bacteria</taxon>
        <taxon>Pseudomonadati</taxon>
        <taxon>Spirochaetota</taxon>
        <taxon>Spirochaetia</taxon>
        <taxon>Spirochaetales</taxon>
        <taxon>Treponemataceae</taxon>
        <taxon>Teretinema</taxon>
    </lineage>
</organism>
<dbReference type="Pfam" id="PF01035">
    <property type="entry name" value="DNA_binding_1"/>
    <property type="match status" value="1"/>
</dbReference>
<dbReference type="SUPFAM" id="SSF46767">
    <property type="entry name" value="Methylated DNA-protein cysteine methyltransferase, C-terminal domain"/>
    <property type="match status" value="1"/>
</dbReference>
<dbReference type="InterPro" id="IPR023546">
    <property type="entry name" value="MGMT"/>
</dbReference>
<dbReference type="CDD" id="cd06445">
    <property type="entry name" value="ATase"/>
    <property type="match status" value="1"/>
</dbReference>
<dbReference type="InterPro" id="IPR014048">
    <property type="entry name" value="MethylDNA_cys_MeTrfase_DNA-bd"/>
</dbReference>
<comment type="miscellaneous">
    <text evidence="9">This enzyme catalyzes only one turnover and therefore is not strictly catalytic. According to one definition, an enzyme is a biocatalyst that acts repeatedly and over many reaction cycles.</text>
</comment>
<evidence type="ECO:0000256" key="8">
    <source>
        <dbReference type="ARBA" id="ARBA00049348"/>
    </source>
</evidence>
<comment type="similarity">
    <text evidence="2 9">Belongs to the MGMT family.</text>
</comment>
<dbReference type="InterPro" id="IPR036631">
    <property type="entry name" value="MGMT_N_sf"/>
</dbReference>
<dbReference type="InterPro" id="IPR001497">
    <property type="entry name" value="MethylDNA_cys_MeTrfase_AS"/>
</dbReference>
<accession>A0AAE3EHJ9</accession>
<keyword evidence="4 9" id="KW-0489">Methyltransferase</keyword>
<evidence type="ECO:0000256" key="6">
    <source>
        <dbReference type="ARBA" id="ARBA00022763"/>
    </source>
</evidence>
<dbReference type="RefSeq" id="WP_230752837.1">
    <property type="nucleotide sequence ID" value="NZ_JAINWA010000001.1"/>
</dbReference>
<dbReference type="PANTHER" id="PTHR10815:SF5">
    <property type="entry name" value="METHYLATED-DNA--PROTEIN-CYSTEINE METHYLTRANSFERASE"/>
    <property type="match status" value="1"/>
</dbReference>
<comment type="catalytic activity">
    <reaction evidence="8 9">
        <text>a 6-O-methyl-2'-deoxyguanosine in DNA + L-cysteinyl-[protein] = S-methyl-L-cysteinyl-[protein] + a 2'-deoxyguanosine in DNA</text>
        <dbReference type="Rhea" id="RHEA:24000"/>
        <dbReference type="Rhea" id="RHEA-COMP:10131"/>
        <dbReference type="Rhea" id="RHEA-COMP:10132"/>
        <dbReference type="Rhea" id="RHEA-COMP:11367"/>
        <dbReference type="Rhea" id="RHEA-COMP:11368"/>
        <dbReference type="ChEBI" id="CHEBI:29950"/>
        <dbReference type="ChEBI" id="CHEBI:82612"/>
        <dbReference type="ChEBI" id="CHEBI:85445"/>
        <dbReference type="ChEBI" id="CHEBI:85448"/>
        <dbReference type="EC" id="2.1.1.63"/>
    </reaction>
</comment>
<name>A0AAE3EHJ9_9SPIR</name>
<reference evidence="11" key="1">
    <citation type="submission" date="2021-08" db="EMBL/GenBank/DDBJ databases">
        <title>Comparative analyses of Brucepasteria parasyntrophica and Teretinema zuelzerae.</title>
        <authorList>
            <person name="Song Y."/>
            <person name="Brune A."/>
        </authorList>
    </citation>
    <scope>NUCLEOTIDE SEQUENCE</scope>
    <source>
        <strain evidence="11">DSM 1903</strain>
    </source>
</reference>
<evidence type="ECO:0000313" key="12">
    <source>
        <dbReference type="Proteomes" id="UP001198163"/>
    </source>
</evidence>
<dbReference type="GO" id="GO:0005737">
    <property type="term" value="C:cytoplasm"/>
    <property type="evidence" value="ECO:0007669"/>
    <property type="project" value="UniProtKB-SubCell"/>
</dbReference>
<dbReference type="Gene3D" id="1.10.10.10">
    <property type="entry name" value="Winged helix-like DNA-binding domain superfamily/Winged helix DNA-binding domain"/>
    <property type="match status" value="1"/>
</dbReference>
<dbReference type="GO" id="GO:0003908">
    <property type="term" value="F:methylated-DNA-[protein]-cysteine S-methyltransferase activity"/>
    <property type="evidence" value="ECO:0007669"/>
    <property type="project" value="UniProtKB-UniRule"/>
</dbReference>
<comment type="caution">
    <text evidence="11">The sequence shown here is derived from an EMBL/GenBank/DDBJ whole genome shotgun (WGS) entry which is preliminary data.</text>
</comment>
<comment type="function">
    <text evidence="9">Involved in the cellular defense against the biological effects of O6-methylguanine (O6-MeG) and O4-methylthymine (O4-MeT) in DNA. Repairs the methylated nucleobase in DNA by stoichiometrically transferring the methyl group to a cysteine residue in the enzyme. This is a suicide reaction: the enzyme is irreversibly inactivated.</text>
</comment>
<dbReference type="HAMAP" id="MF_00772">
    <property type="entry name" value="OGT"/>
    <property type="match status" value="1"/>
</dbReference>
<keyword evidence="12" id="KW-1185">Reference proteome</keyword>
<evidence type="ECO:0000256" key="5">
    <source>
        <dbReference type="ARBA" id="ARBA00022679"/>
    </source>
</evidence>
<dbReference type="SUPFAM" id="SSF53155">
    <property type="entry name" value="Methylated DNA-protein cysteine methyltransferase domain"/>
    <property type="match status" value="1"/>
</dbReference>
<dbReference type="NCBIfam" id="TIGR00589">
    <property type="entry name" value="ogt"/>
    <property type="match status" value="1"/>
</dbReference>
<sequence>MRNSEIEKLSACRLETSIGPLFLESTETALVSVRFGAEPAGSSSRDEPLNAACRTVSGTMSAVSGPEPLRLAAQEIAAWLAGEIDQFSVPLDPRGTPFQMAVWAEVRKIGRGETRTYGQIARVLGNPNACRAVGSAVGKNPLPLIIPCHRVVGASGPGGFSGGMRIKRRLCELEGIRLS</sequence>
<dbReference type="AlphaFoldDB" id="A0AAE3EHJ9"/>
<gene>
    <name evidence="11" type="ORF">K7J14_02815</name>
</gene>
<dbReference type="InterPro" id="IPR036388">
    <property type="entry name" value="WH-like_DNA-bd_sf"/>
</dbReference>
<evidence type="ECO:0000259" key="10">
    <source>
        <dbReference type="Pfam" id="PF01035"/>
    </source>
</evidence>
<dbReference type="Gene3D" id="3.30.160.70">
    <property type="entry name" value="Methylated DNA-protein cysteine methyltransferase domain"/>
    <property type="match status" value="1"/>
</dbReference>
<evidence type="ECO:0000256" key="7">
    <source>
        <dbReference type="ARBA" id="ARBA00023204"/>
    </source>
</evidence>
<proteinExistence type="inferred from homology"/>
<comment type="catalytic activity">
    <reaction evidence="1 9">
        <text>a 4-O-methyl-thymidine in DNA + L-cysteinyl-[protein] = a thymidine in DNA + S-methyl-L-cysteinyl-[protein]</text>
        <dbReference type="Rhea" id="RHEA:53428"/>
        <dbReference type="Rhea" id="RHEA-COMP:10131"/>
        <dbReference type="Rhea" id="RHEA-COMP:10132"/>
        <dbReference type="Rhea" id="RHEA-COMP:13555"/>
        <dbReference type="Rhea" id="RHEA-COMP:13556"/>
        <dbReference type="ChEBI" id="CHEBI:29950"/>
        <dbReference type="ChEBI" id="CHEBI:82612"/>
        <dbReference type="ChEBI" id="CHEBI:137386"/>
        <dbReference type="ChEBI" id="CHEBI:137387"/>
        <dbReference type="EC" id="2.1.1.63"/>
    </reaction>
</comment>
<evidence type="ECO:0000256" key="1">
    <source>
        <dbReference type="ARBA" id="ARBA00001286"/>
    </source>
</evidence>
<keyword evidence="7 9" id="KW-0234">DNA repair</keyword>
<evidence type="ECO:0000256" key="2">
    <source>
        <dbReference type="ARBA" id="ARBA00008711"/>
    </source>
</evidence>
<feature type="active site" description="Nucleophile; methyl group acceptor" evidence="9">
    <location>
        <position position="148"/>
    </location>
</feature>
<feature type="domain" description="Methylated-DNA-[protein]-cysteine S-methyltransferase DNA binding" evidence="10">
    <location>
        <begin position="97"/>
        <end position="176"/>
    </location>
</feature>
<dbReference type="GO" id="GO:0032259">
    <property type="term" value="P:methylation"/>
    <property type="evidence" value="ECO:0007669"/>
    <property type="project" value="UniProtKB-KW"/>
</dbReference>
<dbReference type="EMBL" id="JAINWA010000001">
    <property type="protein sequence ID" value="MCD1653629.1"/>
    <property type="molecule type" value="Genomic_DNA"/>
</dbReference>
<protein>
    <recommendedName>
        <fullName evidence="9">Methylated-DNA--protein-cysteine methyltransferase</fullName>
        <ecNumber evidence="9">2.1.1.63</ecNumber>
    </recommendedName>
    <alternativeName>
        <fullName evidence="9">6-O-methylguanine-DNA methyltransferase</fullName>
        <shortName evidence="9">MGMT</shortName>
    </alternativeName>
    <alternativeName>
        <fullName evidence="9">O-6-methylguanine-DNA-alkyltransferase</fullName>
    </alternativeName>
</protein>